<gene>
    <name evidence="1" type="ORF">KQ910_13250</name>
</gene>
<dbReference type="EMBL" id="JAHOPB010000001">
    <property type="protein sequence ID" value="MBU8874735.1"/>
    <property type="molecule type" value="Genomic_DNA"/>
</dbReference>
<proteinExistence type="predicted"/>
<evidence type="ECO:0000313" key="2">
    <source>
        <dbReference type="Proteomes" id="UP000727907"/>
    </source>
</evidence>
<accession>A0ABS6IJX3</accession>
<reference evidence="1 2" key="1">
    <citation type="submission" date="2021-06" db="EMBL/GenBank/DDBJ databases">
        <authorList>
            <person name="Lee D.H."/>
        </authorList>
    </citation>
    <scope>NUCLEOTIDE SEQUENCE [LARGE SCALE GENOMIC DNA]</scope>
    <source>
        <strain evidence="1 2">MMS21-HV4-11</strain>
    </source>
</reference>
<dbReference type="Proteomes" id="UP000727907">
    <property type="component" value="Unassembled WGS sequence"/>
</dbReference>
<comment type="caution">
    <text evidence="1">The sequence shown here is derived from an EMBL/GenBank/DDBJ whole genome shotgun (WGS) entry which is preliminary data.</text>
</comment>
<protein>
    <submittedName>
        <fullName evidence="1">Uncharacterized protein</fullName>
    </submittedName>
</protein>
<sequence>MITQLNPPLPLETSKGPGLAHFVIDYGSESHLLWVVFLDEGGACWTVPNPEIRIQSNWSLRRREKVAAT</sequence>
<keyword evidence="2" id="KW-1185">Reference proteome</keyword>
<name>A0ABS6IJX3_9HYPH</name>
<organism evidence="1 2">
    <name type="scientific">Reyranella humidisoli</name>
    <dbReference type="NCBI Taxonomy" id="2849149"/>
    <lineage>
        <taxon>Bacteria</taxon>
        <taxon>Pseudomonadati</taxon>
        <taxon>Pseudomonadota</taxon>
        <taxon>Alphaproteobacteria</taxon>
        <taxon>Hyphomicrobiales</taxon>
        <taxon>Reyranellaceae</taxon>
        <taxon>Reyranella</taxon>
    </lineage>
</organism>
<dbReference type="RefSeq" id="WP_216960760.1">
    <property type="nucleotide sequence ID" value="NZ_JAHOPB010000001.1"/>
</dbReference>
<evidence type="ECO:0000313" key="1">
    <source>
        <dbReference type="EMBL" id="MBU8874735.1"/>
    </source>
</evidence>